<accession>A0A1H9YGU8</accession>
<dbReference type="GO" id="GO:0008270">
    <property type="term" value="F:zinc ion binding"/>
    <property type="evidence" value="ECO:0007669"/>
    <property type="project" value="InterPro"/>
</dbReference>
<dbReference type="PROSITE" id="PS51318">
    <property type="entry name" value="TAT"/>
    <property type="match status" value="1"/>
</dbReference>
<keyword evidence="3" id="KW-0812">Transmembrane</keyword>
<sequence>MLATSGALRRHAHRAAGRTVDRCPGTLAAGDAGAASPRTLGRRTFLVGASATALAVALIAVMPGEARARTPFRGVDVRPRAEWARGLGPTGPLQQERPGDTRFLLVHHTASSNDYDPDDVPGLLRGFYRFHTGPDRRWPDVAYNFFVDRYGTVWEGRSGSLAGPVMADATGGSQGFAQLCCFIGNHQVEAPTPEAQRSMTALLAALADTHAIETAPGATTTFVSRGSNRWPRGTTVTTTTIAGHRDMSLTTCPGDAAYELVREVFPAAVTALRPTPP</sequence>
<dbReference type="PANTHER" id="PTHR11022">
    <property type="entry name" value="PEPTIDOGLYCAN RECOGNITION PROTEIN"/>
    <property type="match status" value="1"/>
</dbReference>
<feature type="region of interest" description="Disordered" evidence="2">
    <location>
        <begin position="1"/>
        <end position="24"/>
    </location>
</feature>
<reference evidence="6" key="1">
    <citation type="submission" date="2016-10" db="EMBL/GenBank/DDBJ databases">
        <authorList>
            <person name="Varghese N."/>
            <person name="Submissions S."/>
        </authorList>
    </citation>
    <scope>NUCLEOTIDE SEQUENCE [LARGE SCALE GENOMIC DNA]</scope>
    <source>
        <strain evidence="6">DSM 44209</strain>
    </source>
</reference>
<evidence type="ECO:0000313" key="6">
    <source>
        <dbReference type="Proteomes" id="UP000198507"/>
    </source>
</evidence>
<dbReference type="SMART" id="SM00701">
    <property type="entry name" value="PGRP"/>
    <property type="match status" value="1"/>
</dbReference>
<comment type="similarity">
    <text evidence="1">Belongs to the N-acetylmuramoyl-L-alanine amidase 2 family.</text>
</comment>
<dbReference type="PANTHER" id="PTHR11022:SF41">
    <property type="entry name" value="PEPTIDOGLYCAN-RECOGNITION PROTEIN LC-RELATED"/>
    <property type="match status" value="1"/>
</dbReference>
<organism evidence="5 6">
    <name type="scientific">Geodermatophilus poikilotrophus</name>
    <dbReference type="NCBI Taxonomy" id="1333667"/>
    <lineage>
        <taxon>Bacteria</taxon>
        <taxon>Bacillati</taxon>
        <taxon>Actinomycetota</taxon>
        <taxon>Actinomycetes</taxon>
        <taxon>Geodermatophilales</taxon>
        <taxon>Geodermatophilaceae</taxon>
        <taxon>Geodermatophilus</taxon>
    </lineage>
</organism>
<dbReference type="SUPFAM" id="SSF55846">
    <property type="entry name" value="N-acetylmuramoyl-L-alanine amidase-like"/>
    <property type="match status" value="1"/>
</dbReference>
<evidence type="ECO:0000259" key="4">
    <source>
        <dbReference type="SMART" id="SM00701"/>
    </source>
</evidence>
<keyword evidence="6" id="KW-1185">Reference proteome</keyword>
<proteinExistence type="inferred from homology"/>
<dbReference type="InterPro" id="IPR036505">
    <property type="entry name" value="Amidase/PGRP_sf"/>
</dbReference>
<keyword evidence="3" id="KW-0472">Membrane</keyword>
<dbReference type="CDD" id="cd06583">
    <property type="entry name" value="PGRP"/>
    <property type="match status" value="1"/>
</dbReference>
<dbReference type="InterPro" id="IPR015510">
    <property type="entry name" value="PGRP"/>
</dbReference>
<dbReference type="InterPro" id="IPR006619">
    <property type="entry name" value="PGRP_domain_met/bac"/>
</dbReference>
<keyword evidence="3" id="KW-1133">Transmembrane helix</keyword>
<dbReference type="InterPro" id="IPR006311">
    <property type="entry name" value="TAT_signal"/>
</dbReference>
<evidence type="ECO:0000256" key="1">
    <source>
        <dbReference type="ARBA" id="ARBA00007553"/>
    </source>
</evidence>
<dbReference type="Gene3D" id="3.40.80.10">
    <property type="entry name" value="Peptidoglycan recognition protein-like"/>
    <property type="match status" value="1"/>
</dbReference>
<evidence type="ECO:0000256" key="2">
    <source>
        <dbReference type="SAM" id="MobiDB-lite"/>
    </source>
</evidence>
<dbReference type="Proteomes" id="UP000198507">
    <property type="component" value="Unassembled WGS sequence"/>
</dbReference>
<evidence type="ECO:0000313" key="5">
    <source>
        <dbReference type="EMBL" id="SES68251.1"/>
    </source>
</evidence>
<dbReference type="InterPro" id="IPR002502">
    <property type="entry name" value="Amidase_domain"/>
</dbReference>
<dbReference type="EMBL" id="FOIE01000001">
    <property type="protein sequence ID" value="SES68251.1"/>
    <property type="molecule type" value="Genomic_DNA"/>
</dbReference>
<feature type="transmembrane region" description="Helical" evidence="3">
    <location>
        <begin position="45"/>
        <end position="63"/>
    </location>
</feature>
<dbReference type="Pfam" id="PF01510">
    <property type="entry name" value="Amidase_2"/>
    <property type="match status" value="1"/>
</dbReference>
<protein>
    <submittedName>
        <fullName evidence="5">N-acetylmuramoyl-L-alanine amidase</fullName>
    </submittedName>
</protein>
<gene>
    <name evidence="5" type="ORF">SAMN04488546_0108</name>
</gene>
<name>A0A1H9YGU8_9ACTN</name>
<dbReference type="AlphaFoldDB" id="A0A1H9YGU8"/>
<evidence type="ECO:0000256" key="3">
    <source>
        <dbReference type="SAM" id="Phobius"/>
    </source>
</evidence>
<dbReference type="GO" id="GO:0009253">
    <property type="term" value="P:peptidoglycan catabolic process"/>
    <property type="evidence" value="ECO:0007669"/>
    <property type="project" value="InterPro"/>
</dbReference>
<dbReference type="GO" id="GO:0008745">
    <property type="term" value="F:N-acetylmuramoyl-L-alanine amidase activity"/>
    <property type="evidence" value="ECO:0007669"/>
    <property type="project" value="InterPro"/>
</dbReference>
<feature type="domain" description="Peptidoglycan recognition protein family" evidence="4">
    <location>
        <begin position="75"/>
        <end position="227"/>
    </location>
</feature>